<gene>
    <name evidence="21" type="primary">NGLY1</name>
</gene>
<dbReference type="FunFam" id="2.20.25.10:FF:000011">
    <property type="entry name" value="peptide-N(4)-(N-acetyl-beta- glucosaminyl)asparagine amidase"/>
    <property type="match status" value="1"/>
</dbReference>
<evidence type="ECO:0000256" key="1">
    <source>
        <dbReference type="ARBA" id="ARBA00001650"/>
    </source>
</evidence>
<dbReference type="Pfam" id="PF04721">
    <property type="entry name" value="PAW"/>
    <property type="match status" value="1"/>
</dbReference>
<dbReference type="Gene3D" id="3.10.620.30">
    <property type="match status" value="1"/>
</dbReference>
<comment type="similarity">
    <text evidence="4 17">Belongs to the transglutaminase-like superfamily. PNGase family.</text>
</comment>
<evidence type="ECO:0000256" key="13">
    <source>
        <dbReference type="ARBA" id="ARBA00024870"/>
    </source>
</evidence>
<evidence type="ECO:0000256" key="17">
    <source>
        <dbReference type="PROSITE-ProRule" id="PRU00731"/>
    </source>
</evidence>
<comment type="catalytic activity">
    <reaction evidence="1">
        <text>Hydrolysis of an N(4)-(acetyl-beta-D-glucosaminyl)asparagine residue in which the glucosamine residue may be further glycosylated, to yield a (substituted) N-acetyl-beta-D-glucosaminylamine and a peptide containing an aspartate residue.</text>
        <dbReference type="EC" id="3.5.1.52"/>
    </reaction>
</comment>
<evidence type="ECO:0000256" key="6">
    <source>
        <dbReference type="ARBA" id="ARBA00018546"/>
    </source>
</evidence>
<dbReference type="FunFam" id="3.10.620.30:FF:000001">
    <property type="entry name" value="peptide-N(4)-(N-acetyl-beta- glucosaminyl)asparagine amidase"/>
    <property type="match status" value="1"/>
</dbReference>
<dbReference type="PROSITE" id="PS51398">
    <property type="entry name" value="PAW"/>
    <property type="match status" value="1"/>
</dbReference>
<feature type="region of interest" description="Disordered" evidence="18">
    <location>
        <begin position="1"/>
        <end position="134"/>
    </location>
</feature>
<evidence type="ECO:0000256" key="18">
    <source>
        <dbReference type="SAM" id="MobiDB-lite"/>
    </source>
</evidence>
<dbReference type="Pfam" id="PF09409">
    <property type="entry name" value="PUB"/>
    <property type="match status" value="1"/>
</dbReference>
<comment type="cofactor">
    <cofactor evidence="2">
        <name>Zn(2+)</name>
        <dbReference type="ChEBI" id="CHEBI:29105"/>
    </cofactor>
</comment>
<reference evidence="20 22" key="1">
    <citation type="journal article" date="2005" name="Nature">
        <title>Genome sequence, comparative analysis and haplotype structure of the domestic dog.</title>
        <authorList>
            <consortium name="Broad Sequencing Platform"/>
            <person name="Lindblad-Toh K."/>
            <person name="Wade C.M."/>
            <person name="Mikkelsen T.S."/>
            <person name="Karlsson E.K."/>
            <person name="Jaffe D.B."/>
            <person name="Kamal M."/>
            <person name="Clamp M."/>
            <person name="Chang J.L."/>
            <person name="Kulbokas E.J. III"/>
            <person name="Zody M.C."/>
            <person name="Mauceli E."/>
            <person name="Xie X."/>
            <person name="Breen M."/>
            <person name="Wayne R.K."/>
            <person name="Ostrander E.A."/>
            <person name="Ponting C.P."/>
            <person name="Galibert F."/>
            <person name="Smith D.R."/>
            <person name="DeJong P.J."/>
            <person name="Kirkness E."/>
            <person name="Alvarez P."/>
            <person name="Biagi T."/>
            <person name="Brockman W."/>
            <person name="Butler J."/>
            <person name="Chin C.W."/>
            <person name="Cook A."/>
            <person name="Cuff J."/>
            <person name="Daly M.J."/>
            <person name="DeCaprio D."/>
            <person name="Gnerre S."/>
            <person name="Grabherr M."/>
            <person name="Kellis M."/>
            <person name="Kleber M."/>
            <person name="Bardeleben C."/>
            <person name="Goodstadt L."/>
            <person name="Heger A."/>
            <person name="Hitte C."/>
            <person name="Kim L."/>
            <person name="Koepfli K.P."/>
            <person name="Parker H.G."/>
            <person name="Pollinger J.P."/>
            <person name="Searle S.M."/>
            <person name="Sutter N.B."/>
            <person name="Thomas R."/>
            <person name="Webber C."/>
            <person name="Baldwin J."/>
            <person name="Abebe A."/>
            <person name="Abouelleil A."/>
            <person name="Aftuck L."/>
            <person name="Ait-Zahra M."/>
            <person name="Aldredge T."/>
            <person name="Allen N."/>
            <person name="An P."/>
            <person name="Anderson S."/>
            <person name="Antoine C."/>
            <person name="Arachchi H."/>
            <person name="Aslam A."/>
            <person name="Ayotte L."/>
            <person name="Bachantsang P."/>
            <person name="Barry A."/>
            <person name="Bayul T."/>
            <person name="Benamara M."/>
            <person name="Berlin A."/>
            <person name="Bessette D."/>
            <person name="Blitshteyn B."/>
            <person name="Bloom T."/>
            <person name="Blye J."/>
            <person name="Boguslavskiy L."/>
            <person name="Bonnet C."/>
            <person name="Boukhgalter B."/>
            <person name="Brown A."/>
            <person name="Cahill P."/>
            <person name="Calixte N."/>
            <person name="Camarata J."/>
            <person name="Cheshatsang Y."/>
            <person name="Chu J."/>
            <person name="Citroen M."/>
            <person name="Collymore A."/>
            <person name="Cooke P."/>
            <person name="Dawoe T."/>
            <person name="Daza R."/>
            <person name="Decktor K."/>
            <person name="DeGray S."/>
            <person name="Dhargay N."/>
            <person name="Dooley K."/>
            <person name="Dooley K."/>
            <person name="Dorje P."/>
            <person name="Dorjee K."/>
            <person name="Dorris L."/>
            <person name="Duffey N."/>
            <person name="Dupes A."/>
            <person name="Egbiremolen O."/>
            <person name="Elong R."/>
            <person name="Falk J."/>
            <person name="Farina A."/>
            <person name="Faro S."/>
            <person name="Ferguson D."/>
            <person name="Ferreira P."/>
            <person name="Fisher S."/>
            <person name="FitzGerald M."/>
            <person name="Foley K."/>
            <person name="Foley C."/>
            <person name="Franke A."/>
            <person name="Friedrich D."/>
            <person name="Gage D."/>
            <person name="Garber M."/>
            <person name="Gearin G."/>
            <person name="Giannoukos G."/>
            <person name="Goode T."/>
            <person name="Goyette A."/>
            <person name="Graham J."/>
            <person name="Grandbois E."/>
            <person name="Gyaltsen K."/>
            <person name="Hafez N."/>
            <person name="Hagopian D."/>
            <person name="Hagos B."/>
            <person name="Hall J."/>
            <person name="Healy C."/>
            <person name="Hegarty R."/>
            <person name="Honan T."/>
            <person name="Horn A."/>
            <person name="Houde N."/>
            <person name="Hughes L."/>
            <person name="Hunnicutt L."/>
            <person name="Husby M."/>
            <person name="Jester B."/>
            <person name="Jones C."/>
            <person name="Kamat A."/>
            <person name="Kanga B."/>
            <person name="Kells C."/>
            <person name="Khazanovich D."/>
            <person name="Kieu A.C."/>
            <person name="Kisner P."/>
            <person name="Kumar M."/>
            <person name="Lance K."/>
            <person name="Landers T."/>
            <person name="Lara M."/>
            <person name="Lee W."/>
            <person name="Leger J.P."/>
            <person name="Lennon N."/>
            <person name="Leuper L."/>
            <person name="LeVine S."/>
            <person name="Liu J."/>
            <person name="Liu X."/>
            <person name="Lokyitsang Y."/>
            <person name="Lokyitsang T."/>
            <person name="Lui A."/>
            <person name="Macdonald J."/>
            <person name="Major J."/>
            <person name="Marabella R."/>
            <person name="Maru K."/>
            <person name="Matthews C."/>
            <person name="McDonough S."/>
            <person name="Mehta T."/>
            <person name="Meldrim J."/>
            <person name="Melnikov A."/>
            <person name="Meneus L."/>
            <person name="Mihalev A."/>
            <person name="Mihova T."/>
            <person name="Miller K."/>
            <person name="Mittelman R."/>
            <person name="Mlenga V."/>
            <person name="Mulrain L."/>
            <person name="Munson G."/>
            <person name="Navidi A."/>
            <person name="Naylor J."/>
            <person name="Nguyen T."/>
            <person name="Nguyen N."/>
            <person name="Nguyen C."/>
            <person name="Nguyen T."/>
            <person name="Nicol R."/>
            <person name="Norbu N."/>
            <person name="Norbu C."/>
            <person name="Novod N."/>
            <person name="Nyima T."/>
            <person name="Olandt P."/>
            <person name="O'Neill B."/>
            <person name="O'Neill K."/>
            <person name="Osman S."/>
            <person name="Oyono L."/>
            <person name="Patti C."/>
            <person name="Perrin D."/>
            <person name="Phunkhang P."/>
            <person name="Pierre F."/>
            <person name="Priest M."/>
            <person name="Rachupka A."/>
            <person name="Raghuraman S."/>
            <person name="Rameau R."/>
            <person name="Ray V."/>
            <person name="Raymond C."/>
            <person name="Rege F."/>
            <person name="Rise C."/>
            <person name="Rogers J."/>
            <person name="Rogov P."/>
            <person name="Sahalie J."/>
            <person name="Settipalli S."/>
            <person name="Sharpe T."/>
            <person name="Shea T."/>
            <person name="Sheehan M."/>
            <person name="Sherpa N."/>
            <person name="Shi J."/>
            <person name="Shih D."/>
            <person name="Sloan J."/>
            <person name="Smith C."/>
            <person name="Sparrow T."/>
            <person name="Stalker J."/>
            <person name="Stange-Thomann N."/>
            <person name="Stavropoulos S."/>
            <person name="Stone C."/>
            <person name="Stone S."/>
            <person name="Sykes S."/>
            <person name="Tchuinga P."/>
            <person name="Tenzing P."/>
            <person name="Tesfaye S."/>
            <person name="Thoulutsang D."/>
            <person name="Thoulutsang Y."/>
            <person name="Topham K."/>
            <person name="Topping I."/>
            <person name="Tsamla T."/>
            <person name="Vassiliev H."/>
            <person name="Venkataraman V."/>
            <person name="Vo A."/>
            <person name="Wangchuk T."/>
            <person name="Wangdi T."/>
            <person name="Weiand M."/>
            <person name="Wilkinson J."/>
            <person name="Wilson A."/>
            <person name="Yadav S."/>
            <person name="Yang S."/>
            <person name="Yang X."/>
            <person name="Young G."/>
            <person name="Yu Q."/>
            <person name="Zainoun J."/>
            <person name="Zembek L."/>
            <person name="Zimmer A."/>
            <person name="Lander E.S."/>
        </authorList>
    </citation>
    <scope>NUCLEOTIDE SEQUENCE [LARGE SCALE GENOMIC DNA]</scope>
    <source>
        <strain evidence="20">Boxer</strain>
    </source>
</reference>
<dbReference type="GO" id="GO:0006516">
    <property type="term" value="P:glycoprotein catabolic process"/>
    <property type="evidence" value="ECO:0007669"/>
    <property type="project" value="Ensembl"/>
</dbReference>
<dbReference type="InterPro" id="IPR002931">
    <property type="entry name" value="Transglutaminase-like"/>
</dbReference>
<evidence type="ECO:0000256" key="8">
    <source>
        <dbReference type="ARBA" id="ARBA00022553"/>
    </source>
</evidence>
<evidence type="ECO:0000259" key="19">
    <source>
        <dbReference type="PROSITE" id="PS51398"/>
    </source>
</evidence>
<dbReference type="Gene3D" id="2.20.25.10">
    <property type="match status" value="1"/>
</dbReference>
<dbReference type="InterPro" id="IPR038765">
    <property type="entry name" value="Papain-like_cys_pep_sf"/>
</dbReference>
<evidence type="ECO:0000256" key="12">
    <source>
        <dbReference type="ARBA" id="ARBA00022990"/>
    </source>
</evidence>
<evidence type="ECO:0000256" key="5">
    <source>
        <dbReference type="ARBA" id="ARBA00012158"/>
    </source>
</evidence>
<dbReference type="Ensembl" id="ENSCAFT00000009162.6">
    <property type="protein sequence ID" value="ENSCAFP00000008500.5"/>
    <property type="gene ID" value="ENSCAFG00000005682.6"/>
</dbReference>
<dbReference type="InterPro" id="IPR006588">
    <property type="entry name" value="Peptide_N_glycanase_PAW_dom"/>
</dbReference>
<evidence type="ECO:0000256" key="14">
    <source>
        <dbReference type="ARBA" id="ARBA00029604"/>
    </source>
</evidence>
<accession>A0A8C0P7R6</accession>
<evidence type="ECO:0000256" key="11">
    <source>
        <dbReference type="ARBA" id="ARBA00022833"/>
    </source>
</evidence>
<dbReference type="InterPro" id="IPR050883">
    <property type="entry name" value="PNGase"/>
</dbReference>
<dbReference type="InterPro" id="IPR036339">
    <property type="entry name" value="PUB-like_dom_sf"/>
</dbReference>
<evidence type="ECO:0000256" key="7">
    <source>
        <dbReference type="ARBA" id="ARBA00022490"/>
    </source>
</evidence>
<evidence type="ECO:0000256" key="9">
    <source>
        <dbReference type="ARBA" id="ARBA00022723"/>
    </source>
</evidence>
<evidence type="ECO:0000256" key="2">
    <source>
        <dbReference type="ARBA" id="ARBA00001947"/>
    </source>
</evidence>
<evidence type="ECO:0000313" key="21">
    <source>
        <dbReference type="Ensembl" id="ENSCAFP00030035112.1"/>
    </source>
</evidence>
<dbReference type="InterPro" id="IPR018997">
    <property type="entry name" value="PUB_domain"/>
</dbReference>
<dbReference type="OrthoDB" id="409136at2759"/>
<dbReference type="InterPro" id="IPR008979">
    <property type="entry name" value="Galactose-bd-like_sf"/>
</dbReference>
<evidence type="ECO:0000256" key="16">
    <source>
        <dbReference type="ARBA" id="ARBA00065248"/>
    </source>
</evidence>
<reference evidence="21" key="2">
    <citation type="submission" date="2019-03" db="EMBL/GenBank/DDBJ databases">
        <authorList>
            <person name="Warren W.C."/>
            <person name="Johnson G.S."/>
        </authorList>
    </citation>
    <scope>NUCLEOTIDE SEQUENCE [LARGE SCALE GENOMIC DNA]</scope>
    <source>
        <strain evidence="21">Basenji</strain>
    </source>
</reference>
<dbReference type="PANTHER" id="PTHR12143">
    <property type="entry name" value="PEPTIDE N-GLYCANASE PNGASE -RELATED"/>
    <property type="match status" value="1"/>
</dbReference>
<dbReference type="InterPro" id="IPR038680">
    <property type="entry name" value="PAW_sf"/>
</dbReference>
<keyword evidence="9" id="KW-0479">Metal-binding</keyword>
<evidence type="ECO:0000256" key="10">
    <source>
        <dbReference type="ARBA" id="ARBA00022801"/>
    </source>
</evidence>
<keyword evidence="8" id="KW-0597">Phosphoprotein</keyword>
<name>A0A8C0P7R6_CANLF</name>
<comment type="subcellular location">
    <subcellularLocation>
        <location evidence="3">Cytoplasm</location>
    </subcellularLocation>
</comment>
<keyword evidence="11" id="KW-0862">Zinc</keyword>
<dbReference type="EC" id="3.5.1.52" evidence="5"/>
<dbReference type="SMART" id="SM00580">
    <property type="entry name" value="PUG"/>
    <property type="match status" value="1"/>
</dbReference>
<evidence type="ECO:0000256" key="15">
    <source>
        <dbReference type="ARBA" id="ARBA00032901"/>
    </source>
</evidence>
<feature type="domain" description="PAW" evidence="19">
    <location>
        <begin position="577"/>
        <end position="777"/>
    </location>
</feature>
<dbReference type="GO" id="GO:0046872">
    <property type="term" value="F:metal ion binding"/>
    <property type="evidence" value="ECO:0007669"/>
    <property type="project" value="UniProtKB-KW"/>
</dbReference>
<keyword evidence="10" id="KW-0378">Hydrolase</keyword>
<dbReference type="Pfam" id="PF01841">
    <property type="entry name" value="Transglut_core"/>
    <property type="match status" value="1"/>
</dbReference>
<dbReference type="SMART" id="SM00460">
    <property type="entry name" value="TGc"/>
    <property type="match status" value="1"/>
</dbReference>
<evidence type="ECO:0000256" key="3">
    <source>
        <dbReference type="ARBA" id="ARBA00004496"/>
    </source>
</evidence>
<feature type="compositionally biased region" description="Pro residues" evidence="18">
    <location>
        <begin position="64"/>
        <end position="97"/>
    </location>
</feature>
<dbReference type="Ensembl" id="ENSCAFT00030040238.1">
    <property type="protein sequence ID" value="ENSCAFP00030035112.1"/>
    <property type="gene ID" value="ENSCAFG00030021842.1"/>
</dbReference>
<dbReference type="SUPFAM" id="SSF49785">
    <property type="entry name" value="Galactose-binding domain-like"/>
    <property type="match status" value="1"/>
</dbReference>
<feature type="region of interest" description="Disordered" evidence="18">
    <location>
        <begin position="239"/>
        <end position="286"/>
    </location>
</feature>
<keyword evidence="7" id="KW-0963">Cytoplasm</keyword>
<evidence type="ECO:0000313" key="22">
    <source>
        <dbReference type="Proteomes" id="UP000002254"/>
    </source>
</evidence>
<dbReference type="SUPFAM" id="SSF54001">
    <property type="entry name" value="Cysteine proteinases"/>
    <property type="match status" value="1"/>
</dbReference>
<sequence>MNRRPSWRALGSGFRDTRASTGRHPRSQGAKAPGPTTKHPAPLFPSGAPRPWRRRPRPSRSKSPPFPAPPRPSQAPPLPSQPRPSPPGPAPPGPPRTRPLAVAPAQCGTRRARGGDGRGRSSMAAAALGSSSGSASPAVAELCQNSPETFLEASKLLLTYADNILRNPNDEKYRSIRIGNTAFSTRLLPVRGAVECLFEMGFEEGETHLIFPKKASVEQLQKIRDLIAIERSSRLDGSNKSYKVELSQQPASSTQLPITQSSNPNGLTQQHAGNSEGQSSNPPSAPMVTTDSVILKVLRSNIQHVLVYENLALQEKALACIPVQELKRRSQEKLSRARKLDKGTKLSDEDFLLLELLHWFKEEFFQWVNDILCSKCGGQTKSRGESLFPNDDEMKWGANRVEDHYCDVCQFSNRFPRYNNPEKLLETRCGRCGEWANCFTLCCRALGFEARYVWDYTDHVWTEVYSPSQQRWLHCDACEDVCDKPLLYEIGWGKKLSYVIAFSKDEVVDVTWRYSCKHDEVISRRTEVKEELLRETINGLNKQRQISMSENRRKELLQRIIVELVEFISPKTPKPGELGGRISGSVAWRVARGEMGLERKETLFIPSENEKILKQLHLCYNIVKDRYVRVSNNNQTISGWENGVWKMESIFRKVEADWNMVYLARREGSSYAYISWKFKCASVGLKVDNVSIRTSSQTFQTGTIQWKLRSETAQVELLGDKTLRSYHDFSGATEVILEAELSRGDGVVAWQHTQLFRQSLNDHEENCLEIIIKFSDL</sequence>
<dbReference type="Proteomes" id="UP000694429">
    <property type="component" value="Chromosome 23"/>
</dbReference>
<comment type="function">
    <text evidence="13">Specifically deglycosylates the denatured form of N-linked glycoproteins in the cytoplasm and assists their proteasome-mediated degradation. Cleaves the beta-aspartyl-glucosamine (GlcNAc) of the glycan and the amide side chain of Asn, converting Asn to Asp. Prefers proteins containing high-mannose over those bearing complex type oligosaccharides. Can recognize misfolded proteins in the endoplasmic reticulum that are exported to the cytosol to be destroyed and deglycosylate them, while it has no activity toward native proteins. Deglycosylation is a prerequisite for subsequent proteasome-mediated degradation of some, but not all, misfolded glycoproteins.</text>
</comment>
<evidence type="ECO:0000313" key="23">
    <source>
        <dbReference type="Proteomes" id="UP000694429"/>
    </source>
</evidence>
<dbReference type="SUPFAM" id="SSF143503">
    <property type="entry name" value="PUG domain-like"/>
    <property type="match status" value="1"/>
</dbReference>
<dbReference type="CDD" id="cd10459">
    <property type="entry name" value="PUB_PNGase"/>
    <property type="match status" value="1"/>
</dbReference>
<dbReference type="Proteomes" id="UP000002254">
    <property type="component" value="Chromosome 23"/>
</dbReference>
<dbReference type="SMART" id="SM00613">
    <property type="entry name" value="PAW"/>
    <property type="match status" value="1"/>
</dbReference>
<dbReference type="Gene3D" id="2.60.120.1020">
    <property type="entry name" value="Peptide N glycanase, PAW domain"/>
    <property type="match status" value="1"/>
</dbReference>
<proteinExistence type="inferred from homology"/>
<evidence type="ECO:0000256" key="4">
    <source>
        <dbReference type="ARBA" id="ARBA00009390"/>
    </source>
</evidence>
<dbReference type="FunFam" id="2.60.120.1020:FF:000001">
    <property type="entry name" value="Peptide-N(4)-(N-acetyl-beta-glucosaminyl)asparagine amidase"/>
    <property type="match status" value="1"/>
</dbReference>
<feature type="compositionally biased region" description="Basic residues" evidence="18">
    <location>
        <begin position="51"/>
        <end position="60"/>
    </location>
</feature>
<protein>
    <recommendedName>
        <fullName evidence="6">Peptide-N(4)-(N-acetyl-beta-glucosaminyl)asparagine amidase</fullName>
        <ecNumber evidence="5">3.5.1.52</ecNumber>
    </recommendedName>
    <alternativeName>
        <fullName evidence="14">N-glycanase 1</fullName>
    </alternativeName>
    <alternativeName>
        <fullName evidence="15">Peptide:N-glycanase</fullName>
    </alternativeName>
</protein>
<dbReference type="Gene3D" id="1.20.58.2190">
    <property type="match status" value="1"/>
</dbReference>
<comment type="subunit">
    <text evidence="16">Component of a complex required to couple retrotranslocation, ubiquitination and deglycosylation composed of NGLY1, SAKS1, AMFR, VCP and RAD23B. Interacts with the proteasome components RAD23B and PSMC1. Interacts with directly with VCP. Interacts with DERL1, bringing it close to the endoplasmic reticulum membrane. Interacts with SAKS1.</text>
</comment>
<keyword evidence="12" id="KW-0007">Acetylation</keyword>
<dbReference type="GO" id="GO:0005737">
    <property type="term" value="C:cytoplasm"/>
    <property type="evidence" value="ECO:0007669"/>
    <property type="project" value="UniProtKB-SubCell"/>
</dbReference>
<dbReference type="FunFam" id="1.20.58.2190:FF:000006">
    <property type="entry name" value="N-glycanase 1"/>
    <property type="match status" value="1"/>
</dbReference>
<organism evidence="21 23">
    <name type="scientific">Canis lupus familiaris</name>
    <name type="common">Dog</name>
    <name type="synonym">Canis familiaris</name>
    <dbReference type="NCBI Taxonomy" id="9615"/>
    <lineage>
        <taxon>Eukaryota</taxon>
        <taxon>Metazoa</taxon>
        <taxon>Chordata</taxon>
        <taxon>Craniata</taxon>
        <taxon>Vertebrata</taxon>
        <taxon>Euteleostomi</taxon>
        <taxon>Mammalia</taxon>
        <taxon>Eutheria</taxon>
        <taxon>Laurasiatheria</taxon>
        <taxon>Carnivora</taxon>
        <taxon>Caniformia</taxon>
        <taxon>Canidae</taxon>
        <taxon>Canis</taxon>
    </lineage>
</organism>
<dbReference type="AlphaFoldDB" id="A0A8C0P7R6"/>
<dbReference type="PANTHER" id="PTHR12143:SF19">
    <property type="entry name" value="PEPTIDE-N(4)-(N-ACETYL-BETA-GLUCOSAMINYL)ASPARAGINE AMIDASE"/>
    <property type="match status" value="1"/>
</dbReference>
<reference evidence="21" key="3">
    <citation type="submission" date="2025-05" db="UniProtKB">
        <authorList>
            <consortium name="Ensembl"/>
        </authorList>
    </citation>
    <scope>IDENTIFICATION</scope>
</reference>
<evidence type="ECO:0000313" key="20">
    <source>
        <dbReference type="Ensembl" id="ENSCAFP00000008500.5"/>
    </source>
</evidence>
<dbReference type="GO" id="GO:0000224">
    <property type="term" value="F:peptide-N4-(N-acetyl-beta-glucosaminyl)asparagine amidase activity"/>
    <property type="evidence" value="ECO:0007669"/>
    <property type="project" value="UniProtKB-EC"/>
</dbReference>
<feature type="compositionally biased region" description="Low complexity" evidence="18">
    <location>
        <begin position="120"/>
        <end position="134"/>
    </location>
</feature>